<feature type="region of interest" description="Disordered" evidence="3">
    <location>
        <begin position="522"/>
        <end position="656"/>
    </location>
</feature>
<evidence type="ECO:0000256" key="1">
    <source>
        <dbReference type="ARBA" id="ARBA00022999"/>
    </source>
</evidence>
<dbReference type="SUPFAM" id="SSF55550">
    <property type="entry name" value="SH2 domain"/>
    <property type="match status" value="1"/>
</dbReference>
<evidence type="ECO:0000259" key="4">
    <source>
        <dbReference type="PROSITE" id="PS50001"/>
    </source>
</evidence>
<accession>A0A210QE15</accession>
<sequence>MSECYTLHSGWLERITKDTKGKERREHLWSVLKRNGFIFFFTEQNEHTAETHIGKLPINTNTVFTRQEKDEKKYDGYIFKIFARDKNVESNVKFKTTKKSSMELWRGYINILGKNRLPPDLDLPADCIQDMDFVLAGLRRSPKEPDGHLSARTNLSRDSGIPQDSVSSVTVTTKLTSASGGSGGSGGNSSLSSEGRGGKRHKFSNNPQGDDIYPSWFIANCSREKAISIFTAVGTAYGNTLMRESAQSTSQGTYVISYCSRIKDRMPVCDHFKILRTQAGYKIDVDTPHVDMTNLTDVMMFFIKLNGADRTQSLTTNDLSLLGLKDSAYSTYLPNKADPTPRDLTIVPNREARGRESSDPPPDYDYEAPVPPVQRPKTVTGATLKSQMRKYDLDTKESARSNRHFHPDMTGSHTVAPKRKGGRPELPPQTRVSMPDPGQFHKSPRAAVSWQKDFHVHPQTESPPVRREETPPPPCEVKPVLGYENDQPGFDKVLSGQTMADVSPEIPPPNYKAPAPPPIVPIEVKLPSKSPPSFKAPEIPLTSHVTTGKTKVVNTTEISPPHKSTLPPRVSPKEKADQSVPALGNPAPPPPPPPPPIIGSGGTPSKSSDTKSNKILVTGRKGRLSSGDYDRDNVARRMPNARRPTAPNIWGMPDGRDRMMKLRSQSVPNLEDQLKGVHLNRNPLNERVTTSVIQRNPPKSVCAKQSVIFDNGRDKSEAKAIEPGVDASNPGGVGTLSKRFAKSSAAKQYTGSSTTQSNSASASCVDTSGTPSVRALQELLNLNEVLGSPGLPITPQVTSPRVRIGRDIPLPAIPVESPQDPKDEIYDYLEDS</sequence>
<feature type="region of interest" description="Disordered" evidence="3">
    <location>
        <begin position="143"/>
        <end position="207"/>
    </location>
</feature>
<dbReference type="PROSITE" id="PS50001">
    <property type="entry name" value="SH2"/>
    <property type="match status" value="1"/>
</dbReference>
<feature type="compositionally biased region" description="Low complexity" evidence="3">
    <location>
        <begin position="545"/>
        <end position="556"/>
    </location>
</feature>
<feature type="region of interest" description="Disordered" evidence="3">
    <location>
        <begin position="749"/>
        <end position="768"/>
    </location>
</feature>
<dbReference type="Gene3D" id="2.30.29.30">
    <property type="entry name" value="Pleckstrin-homology domain (PH domain)/Phosphotyrosine-binding domain (PTB)"/>
    <property type="match status" value="1"/>
</dbReference>
<feature type="compositionally biased region" description="Basic and acidic residues" evidence="3">
    <location>
        <begin position="452"/>
        <end position="470"/>
    </location>
</feature>
<dbReference type="Gene3D" id="3.30.505.10">
    <property type="entry name" value="SH2 domain"/>
    <property type="match status" value="1"/>
</dbReference>
<feature type="compositionally biased region" description="Basic and acidic residues" evidence="3">
    <location>
        <begin position="389"/>
        <end position="400"/>
    </location>
</feature>
<keyword evidence="1 2" id="KW-0727">SH2 domain</keyword>
<feature type="compositionally biased region" description="Low complexity" evidence="3">
    <location>
        <begin position="752"/>
        <end position="763"/>
    </location>
</feature>
<dbReference type="OrthoDB" id="6086001at2759"/>
<reference evidence="6 7" key="1">
    <citation type="journal article" date="2017" name="Nat. Ecol. Evol.">
        <title>Scallop genome provides insights into evolution of bilaterian karyotype and development.</title>
        <authorList>
            <person name="Wang S."/>
            <person name="Zhang J."/>
            <person name="Jiao W."/>
            <person name="Li J."/>
            <person name="Xun X."/>
            <person name="Sun Y."/>
            <person name="Guo X."/>
            <person name="Huan P."/>
            <person name="Dong B."/>
            <person name="Zhang L."/>
            <person name="Hu X."/>
            <person name="Sun X."/>
            <person name="Wang J."/>
            <person name="Zhao C."/>
            <person name="Wang Y."/>
            <person name="Wang D."/>
            <person name="Huang X."/>
            <person name="Wang R."/>
            <person name="Lv J."/>
            <person name="Li Y."/>
            <person name="Zhang Z."/>
            <person name="Liu B."/>
            <person name="Lu W."/>
            <person name="Hui Y."/>
            <person name="Liang J."/>
            <person name="Zhou Z."/>
            <person name="Hou R."/>
            <person name="Li X."/>
            <person name="Liu Y."/>
            <person name="Li H."/>
            <person name="Ning X."/>
            <person name="Lin Y."/>
            <person name="Zhao L."/>
            <person name="Xing Q."/>
            <person name="Dou J."/>
            <person name="Li Y."/>
            <person name="Mao J."/>
            <person name="Guo H."/>
            <person name="Dou H."/>
            <person name="Li T."/>
            <person name="Mu C."/>
            <person name="Jiang W."/>
            <person name="Fu Q."/>
            <person name="Fu X."/>
            <person name="Miao Y."/>
            <person name="Liu J."/>
            <person name="Yu Q."/>
            <person name="Li R."/>
            <person name="Liao H."/>
            <person name="Li X."/>
            <person name="Kong Y."/>
            <person name="Jiang Z."/>
            <person name="Chourrout D."/>
            <person name="Li R."/>
            <person name="Bao Z."/>
        </authorList>
    </citation>
    <scope>NUCLEOTIDE SEQUENCE [LARGE SCALE GENOMIC DNA]</scope>
    <source>
        <strain evidence="6 7">PY_sf001</strain>
    </source>
</reference>
<dbReference type="PANTHER" id="PTHR16186">
    <property type="entry name" value="SIGNAL-TRANSDUCING ADAPTOR PROTEIN-RELATED"/>
    <property type="match status" value="1"/>
</dbReference>
<name>A0A210QE15_MIZYE</name>
<feature type="compositionally biased region" description="Low complexity" evidence="3">
    <location>
        <begin position="165"/>
        <end position="179"/>
    </location>
</feature>
<feature type="domain" description="PH" evidence="5">
    <location>
        <begin position="5"/>
        <end position="114"/>
    </location>
</feature>
<feature type="domain" description="SH2" evidence="4">
    <location>
        <begin position="216"/>
        <end position="302"/>
    </location>
</feature>
<feature type="region of interest" description="Disordered" evidence="3">
    <location>
        <begin position="812"/>
        <end position="832"/>
    </location>
</feature>
<feature type="compositionally biased region" description="Pro residues" evidence="3">
    <location>
        <begin position="586"/>
        <end position="597"/>
    </location>
</feature>
<dbReference type="SUPFAM" id="SSF50729">
    <property type="entry name" value="PH domain-like"/>
    <property type="match status" value="1"/>
</dbReference>
<dbReference type="InterPro" id="IPR000980">
    <property type="entry name" value="SH2"/>
</dbReference>
<proteinExistence type="predicted"/>
<evidence type="ECO:0000313" key="6">
    <source>
        <dbReference type="EMBL" id="OWF46921.1"/>
    </source>
</evidence>
<feature type="compositionally biased region" description="Pro residues" evidence="3">
    <location>
        <begin position="359"/>
        <end position="374"/>
    </location>
</feature>
<dbReference type="SMART" id="SM00233">
    <property type="entry name" value="PH"/>
    <property type="match status" value="1"/>
</dbReference>
<evidence type="ECO:0000313" key="7">
    <source>
        <dbReference type="Proteomes" id="UP000242188"/>
    </source>
</evidence>
<dbReference type="PROSITE" id="PS50003">
    <property type="entry name" value="PH_DOMAIN"/>
    <property type="match status" value="1"/>
</dbReference>
<evidence type="ECO:0000256" key="2">
    <source>
        <dbReference type="PROSITE-ProRule" id="PRU00191"/>
    </source>
</evidence>
<dbReference type="STRING" id="6573.A0A210QE15"/>
<dbReference type="EMBL" id="NEDP02004063">
    <property type="protein sequence ID" value="OWF46921.1"/>
    <property type="molecule type" value="Genomic_DNA"/>
</dbReference>
<comment type="caution">
    <text evidence="6">The sequence shown here is derived from an EMBL/GenBank/DDBJ whole genome shotgun (WGS) entry which is preliminary data.</text>
</comment>
<dbReference type="InterPro" id="IPR036860">
    <property type="entry name" value="SH2_dom_sf"/>
</dbReference>
<feature type="region of interest" description="Disordered" evidence="3">
    <location>
        <begin position="333"/>
        <end position="477"/>
    </location>
</feature>
<keyword evidence="7" id="KW-1185">Reference proteome</keyword>
<dbReference type="AlphaFoldDB" id="A0A210QE15"/>
<evidence type="ECO:0000256" key="3">
    <source>
        <dbReference type="SAM" id="MobiDB-lite"/>
    </source>
</evidence>
<dbReference type="InterPro" id="IPR001849">
    <property type="entry name" value="PH_domain"/>
</dbReference>
<evidence type="ECO:0008006" key="8">
    <source>
        <dbReference type="Google" id="ProtNLM"/>
    </source>
</evidence>
<dbReference type="GO" id="GO:0035591">
    <property type="term" value="F:signaling adaptor activity"/>
    <property type="evidence" value="ECO:0007669"/>
    <property type="project" value="InterPro"/>
</dbReference>
<evidence type="ECO:0000259" key="5">
    <source>
        <dbReference type="PROSITE" id="PS50003"/>
    </source>
</evidence>
<dbReference type="Proteomes" id="UP000242188">
    <property type="component" value="Unassembled WGS sequence"/>
</dbReference>
<dbReference type="PANTHER" id="PTHR16186:SF9">
    <property type="entry name" value="SH2 DOMAIN-CONTAINING PROTEIN"/>
    <property type="match status" value="1"/>
</dbReference>
<gene>
    <name evidence="6" type="ORF">KP79_PYT14942</name>
</gene>
<protein>
    <recommendedName>
        <fullName evidence="8">PH domain-containing protein</fullName>
    </recommendedName>
</protein>
<dbReference type="InterPro" id="IPR039111">
    <property type="entry name" value="STAP1/STAP2"/>
</dbReference>
<organism evidence="6 7">
    <name type="scientific">Mizuhopecten yessoensis</name>
    <name type="common">Japanese scallop</name>
    <name type="synonym">Patinopecten yessoensis</name>
    <dbReference type="NCBI Taxonomy" id="6573"/>
    <lineage>
        <taxon>Eukaryota</taxon>
        <taxon>Metazoa</taxon>
        <taxon>Spiralia</taxon>
        <taxon>Lophotrochozoa</taxon>
        <taxon>Mollusca</taxon>
        <taxon>Bivalvia</taxon>
        <taxon>Autobranchia</taxon>
        <taxon>Pteriomorphia</taxon>
        <taxon>Pectinida</taxon>
        <taxon>Pectinoidea</taxon>
        <taxon>Pectinidae</taxon>
        <taxon>Mizuhopecten</taxon>
    </lineage>
</organism>
<dbReference type="InterPro" id="IPR011993">
    <property type="entry name" value="PH-like_dom_sf"/>
</dbReference>